<protein>
    <submittedName>
        <fullName evidence="2">Uncharacterized protein</fullName>
    </submittedName>
</protein>
<evidence type="ECO:0000256" key="1">
    <source>
        <dbReference type="SAM" id="SignalP"/>
    </source>
</evidence>
<evidence type="ECO:0000313" key="3">
    <source>
        <dbReference type="Proteomes" id="UP001176941"/>
    </source>
</evidence>
<sequence length="99" mass="11695">MLCLVPRNWSLFCFYFSIFQLNLVWNHQLCLYSDPQDSKSQSHQLTGMECFLCNQMVAMKEGIKKMFHEYSVFYKNKYGSGCPTFPQYQFSFGKWGEVG</sequence>
<gene>
    <name evidence="2" type="ORF">MRATA1EN1_LOCUS29683</name>
</gene>
<keyword evidence="1" id="KW-0732">Signal</keyword>
<proteinExistence type="predicted"/>
<feature type="signal peptide" evidence="1">
    <location>
        <begin position="1"/>
        <end position="26"/>
    </location>
</feature>
<accession>A0ABN9A8I2</accession>
<organism evidence="2 3">
    <name type="scientific">Rangifer tarandus platyrhynchus</name>
    <name type="common">Svalbard reindeer</name>
    <dbReference type="NCBI Taxonomy" id="3082113"/>
    <lineage>
        <taxon>Eukaryota</taxon>
        <taxon>Metazoa</taxon>
        <taxon>Chordata</taxon>
        <taxon>Craniata</taxon>
        <taxon>Vertebrata</taxon>
        <taxon>Euteleostomi</taxon>
        <taxon>Mammalia</taxon>
        <taxon>Eutheria</taxon>
        <taxon>Laurasiatheria</taxon>
        <taxon>Artiodactyla</taxon>
        <taxon>Ruminantia</taxon>
        <taxon>Pecora</taxon>
        <taxon>Cervidae</taxon>
        <taxon>Odocoileinae</taxon>
        <taxon>Rangifer</taxon>
    </lineage>
</organism>
<evidence type="ECO:0000313" key="2">
    <source>
        <dbReference type="EMBL" id="CAI9180721.1"/>
    </source>
</evidence>
<reference evidence="2" key="1">
    <citation type="submission" date="2023-04" db="EMBL/GenBank/DDBJ databases">
        <authorList>
            <consortium name="ELIXIR-Norway"/>
        </authorList>
    </citation>
    <scope>NUCLEOTIDE SEQUENCE [LARGE SCALE GENOMIC DNA]</scope>
</reference>
<keyword evidence="3" id="KW-1185">Reference proteome</keyword>
<dbReference type="Proteomes" id="UP001176941">
    <property type="component" value="Chromosome X"/>
</dbReference>
<dbReference type="EMBL" id="OX460343">
    <property type="protein sequence ID" value="CAI9180721.1"/>
    <property type="molecule type" value="Genomic_DNA"/>
</dbReference>
<feature type="chain" id="PRO_5047322145" evidence="1">
    <location>
        <begin position="27"/>
        <end position="99"/>
    </location>
</feature>
<name>A0ABN9A8I2_RANTA</name>